<dbReference type="Gene3D" id="3.40.30.10">
    <property type="entry name" value="Glutaredoxin"/>
    <property type="match status" value="1"/>
</dbReference>
<dbReference type="PANTHER" id="PTHR12151:SF25">
    <property type="entry name" value="LINALOOL DEHYDRATASE_ISOMERASE DOMAIN-CONTAINING PROTEIN"/>
    <property type="match status" value="1"/>
</dbReference>
<keyword evidence="3" id="KW-1133">Transmembrane helix</keyword>
<dbReference type="InterPro" id="IPR003782">
    <property type="entry name" value="SCO1/SenC"/>
</dbReference>
<organism evidence="5 6">
    <name type="scientific">Gangjinia marincola</name>
    <dbReference type="NCBI Taxonomy" id="578463"/>
    <lineage>
        <taxon>Bacteria</taxon>
        <taxon>Pseudomonadati</taxon>
        <taxon>Bacteroidota</taxon>
        <taxon>Flavobacteriia</taxon>
        <taxon>Flavobacteriales</taxon>
        <taxon>Flavobacteriaceae</taxon>
        <taxon>Gangjinia</taxon>
    </lineage>
</organism>
<dbReference type="Proteomes" id="UP001500507">
    <property type="component" value="Unassembled WGS sequence"/>
</dbReference>
<sequence length="246" mass="27857">MKNYSYIGISFVILVMGIIFIPKIIDRVSEGDITRKDRLNIEGTEREEEQRELGFLKINGKLKKAPQFEFVDQHGNTISNENYAGKVYVADFFFTSCPTICPVMTSNLIEVQNKINDTVDFGIASFSITPKTDTPAVLKAYADSYGVTNPNWHLMTGDQEEIYQLANQGFSIYAAENPEVDGGFEHLGHFILVDQEGYIRSRIDRFGNPIIYYRGAIAHDANVLEGEETPQIEELIEDINRLLNDE</sequence>
<proteinExistence type="inferred from homology"/>
<dbReference type="RefSeq" id="WP_343763694.1">
    <property type="nucleotide sequence ID" value="NZ_BAAAFG010000002.1"/>
</dbReference>
<protein>
    <submittedName>
        <fullName evidence="5">SCO family protein</fullName>
    </submittedName>
</protein>
<dbReference type="InterPro" id="IPR036249">
    <property type="entry name" value="Thioredoxin-like_sf"/>
</dbReference>
<dbReference type="PANTHER" id="PTHR12151">
    <property type="entry name" value="ELECTRON TRANSPORT PROTIN SCO1/SENC FAMILY MEMBER"/>
    <property type="match status" value="1"/>
</dbReference>
<name>A0ABN1MEK2_9FLAO</name>
<comment type="caution">
    <text evidence="5">The sequence shown here is derived from an EMBL/GenBank/DDBJ whole genome shotgun (WGS) entry which is preliminary data.</text>
</comment>
<gene>
    <name evidence="5" type="ORF">GCM10009117_06160</name>
</gene>
<keyword evidence="6" id="KW-1185">Reference proteome</keyword>
<evidence type="ECO:0000313" key="5">
    <source>
        <dbReference type="EMBL" id="GAA0871470.1"/>
    </source>
</evidence>
<dbReference type="InterPro" id="IPR013766">
    <property type="entry name" value="Thioredoxin_domain"/>
</dbReference>
<dbReference type="SUPFAM" id="SSF52833">
    <property type="entry name" value="Thioredoxin-like"/>
    <property type="match status" value="1"/>
</dbReference>
<evidence type="ECO:0000256" key="1">
    <source>
        <dbReference type="ARBA" id="ARBA00010996"/>
    </source>
</evidence>
<evidence type="ECO:0000259" key="4">
    <source>
        <dbReference type="PROSITE" id="PS51352"/>
    </source>
</evidence>
<feature type="transmembrane region" description="Helical" evidence="3">
    <location>
        <begin position="6"/>
        <end position="25"/>
    </location>
</feature>
<keyword evidence="3" id="KW-0472">Membrane</keyword>
<feature type="domain" description="Thioredoxin" evidence="4">
    <location>
        <begin position="59"/>
        <end position="244"/>
    </location>
</feature>
<dbReference type="Pfam" id="PF02630">
    <property type="entry name" value="SCO1-SenC"/>
    <property type="match status" value="1"/>
</dbReference>
<comment type="similarity">
    <text evidence="1">Belongs to the SCO1/2 family.</text>
</comment>
<evidence type="ECO:0000313" key="6">
    <source>
        <dbReference type="Proteomes" id="UP001500507"/>
    </source>
</evidence>
<dbReference type="EMBL" id="BAAAFG010000002">
    <property type="protein sequence ID" value="GAA0871470.1"/>
    <property type="molecule type" value="Genomic_DNA"/>
</dbReference>
<dbReference type="CDD" id="cd02968">
    <property type="entry name" value="SCO"/>
    <property type="match status" value="1"/>
</dbReference>
<accession>A0ABN1MEK2</accession>
<reference evidence="5 6" key="1">
    <citation type="journal article" date="2019" name="Int. J. Syst. Evol. Microbiol.">
        <title>The Global Catalogue of Microorganisms (GCM) 10K type strain sequencing project: providing services to taxonomists for standard genome sequencing and annotation.</title>
        <authorList>
            <consortium name="The Broad Institute Genomics Platform"/>
            <consortium name="The Broad Institute Genome Sequencing Center for Infectious Disease"/>
            <person name="Wu L."/>
            <person name="Ma J."/>
        </authorList>
    </citation>
    <scope>NUCLEOTIDE SEQUENCE [LARGE SCALE GENOMIC DNA]</scope>
    <source>
        <strain evidence="5 6">JCM 16082</strain>
    </source>
</reference>
<keyword evidence="3" id="KW-0812">Transmembrane</keyword>
<keyword evidence="2" id="KW-0186">Copper</keyword>
<evidence type="ECO:0000256" key="2">
    <source>
        <dbReference type="ARBA" id="ARBA00023008"/>
    </source>
</evidence>
<evidence type="ECO:0000256" key="3">
    <source>
        <dbReference type="SAM" id="Phobius"/>
    </source>
</evidence>
<dbReference type="PROSITE" id="PS51352">
    <property type="entry name" value="THIOREDOXIN_2"/>
    <property type="match status" value="1"/>
</dbReference>